<evidence type="ECO:0000313" key="2">
    <source>
        <dbReference type="EMBL" id="KSW10941.1"/>
    </source>
</evidence>
<proteinExistence type="predicted"/>
<evidence type="ECO:0000313" key="3">
    <source>
        <dbReference type="Proteomes" id="UP000054686"/>
    </source>
</evidence>
<keyword evidence="1" id="KW-0472">Membrane</keyword>
<feature type="transmembrane region" description="Helical" evidence="1">
    <location>
        <begin position="420"/>
        <end position="443"/>
    </location>
</feature>
<feature type="transmembrane region" description="Helical" evidence="1">
    <location>
        <begin position="332"/>
        <end position="352"/>
    </location>
</feature>
<feature type="transmembrane region" description="Helical" evidence="1">
    <location>
        <begin position="196"/>
        <end position="213"/>
    </location>
</feature>
<feature type="transmembrane region" description="Helical" evidence="1">
    <location>
        <begin position="241"/>
        <end position="258"/>
    </location>
</feature>
<feature type="transmembrane region" description="Helical" evidence="1">
    <location>
        <begin position="390"/>
        <end position="408"/>
    </location>
</feature>
<feature type="transmembrane region" description="Helical" evidence="1">
    <location>
        <begin position="218"/>
        <end position="235"/>
    </location>
</feature>
<accession>A0A0V8RSN1</accession>
<gene>
    <name evidence="2" type="ORF">APY09_05555</name>
</gene>
<protein>
    <recommendedName>
        <fullName evidence="4">DUF2142 domain-containing protein</fullName>
    </recommendedName>
</protein>
<evidence type="ECO:0008006" key="4">
    <source>
        <dbReference type="Google" id="ProtNLM"/>
    </source>
</evidence>
<keyword evidence="1" id="KW-1133">Transmembrane helix</keyword>
<name>A0A0V8RSN1_9ACTO</name>
<comment type="caution">
    <text evidence="2">The sequence shown here is derived from an EMBL/GenBank/DDBJ whole genome shotgun (WGS) entry which is preliminary data.</text>
</comment>
<evidence type="ECO:0000256" key="1">
    <source>
        <dbReference type="SAM" id="Phobius"/>
    </source>
</evidence>
<feature type="transmembrane region" description="Helical" evidence="1">
    <location>
        <begin position="144"/>
        <end position="165"/>
    </location>
</feature>
<dbReference type="AlphaFoldDB" id="A0A0V8RSN1"/>
<feature type="transmembrane region" description="Helical" evidence="1">
    <location>
        <begin position="21"/>
        <end position="43"/>
    </location>
</feature>
<keyword evidence="1" id="KW-0812">Transmembrane</keyword>
<feature type="transmembrane region" description="Helical" evidence="1">
    <location>
        <begin position="265"/>
        <end position="283"/>
    </location>
</feature>
<feature type="transmembrane region" description="Helical" evidence="1">
    <location>
        <begin position="172"/>
        <end position="190"/>
    </location>
</feature>
<sequence length="517" mass="56213">MARALVDHLAPARDRFVSTAARPLAFVILALGILSVATGWIFASPPGASPDDDYHLVSTWCPRPIESTGCDTTTIDGDLYVMAPVTTSHAQCEAFSPDKSHACIHDYSDDTMYPSYRYNDGQYPYGFYQFHHLFAGHNVEHSVWIMRSINVGIAIVLIGAVCALSTREVRRATALAALVAWTPMGLYFIASNNPSSWAITGVFTYGAALYGALNAQGWRRWTLLGVGALASLLCYGSRGDAAFYVFVASLGVLILAARRRHLPEIGIASVLSVIGIWCMLGSGQSGHIAQSEASVTLRERIEVAIMNIRYLPEYFAGFTGLYSGPGWRDTPLPGYTTILGLLVLGAVVFYGARTMSLRKILAAFVVFGAMAGIPLLIATPPTFPNLGGYHSRYALPLLGTWLLIWLSCAIKKSSLTRGQIVMFVFFLSVVDAVAMHTTIARYVRGLLSIRHMGWIAPGNLNGDIQWWWADMPLSPMALWGLASLGYALALASAIYLLRNRQAEVPASTTPTEEEETA</sequence>
<feature type="transmembrane region" description="Helical" evidence="1">
    <location>
        <begin position="476"/>
        <end position="497"/>
    </location>
</feature>
<reference evidence="2 3" key="1">
    <citation type="submission" date="2015-10" db="EMBL/GenBank/DDBJ databases">
        <title>Draft Genome of Actinomyces odontolyticus subsp. actinosynbacter strain XH001.</title>
        <authorList>
            <person name="Mclean J.S."/>
            <person name="He X."/>
        </authorList>
    </citation>
    <scope>NUCLEOTIDE SEQUENCE [LARGE SCALE GENOMIC DNA]</scope>
    <source>
        <strain evidence="2 3">XH001</strain>
    </source>
</reference>
<dbReference type="RefSeq" id="WP_060566570.1">
    <property type="nucleotide sequence ID" value="NZ_CP040006.1"/>
</dbReference>
<dbReference type="OrthoDB" id="3266966at2"/>
<feature type="transmembrane region" description="Helical" evidence="1">
    <location>
        <begin position="359"/>
        <end position="378"/>
    </location>
</feature>
<dbReference type="Proteomes" id="UP000054686">
    <property type="component" value="Unassembled WGS sequence"/>
</dbReference>
<dbReference type="EMBL" id="LLVT01000002">
    <property type="protein sequence ID" value="KSW10941.1"/>
    <property type="molecule type" value="Genomic_DNA"/>
</dbReference>
<dbReference type="InterPro" id="IPR018674">
    <property type="entry name" value="DUF2142_membrane"/>
</dbReference>
<organism evidence="2 3">
    <name type="scientific">Schaalia odontolytica</name>
    <dbReference type="NCBI Taxonomy" id="1660"/>
    <lineage>
        <taxon>Bacteria</taxon>
        <taxon>Bacillati</taxon>
        <taxon>Actinomycetota</taxon>
        <taxon>Actinomycetes</taxon>
        <taxon>Actinomycetales</taxon>
        <taxon>Actinomycetaceae</taxon>
        <taxon>Schaalia</taxon>
    </lineage>
</organism>
<dbReference type="Pfam" id="PF09913">
    <property type="entry name" value="DUF2142"/>
    <property type="match status" value="1"/>
</dbReference>